<dbReference type="EMBL" id="JAPDFL010000001">
    <property type="protein sequence ID" value="MCW1930757.1"/>
    <property type="molecule type" value="Genomic_DNA"/>
</dbReference>
<keyword evidence="2" id="KW-1185">Reference proteome</keyword>
<dbReference type="Gene3D" id="3.10.129.10">
    <property type="entry name" value="Hotdog Thioesterase"/>
    <property type="match status" value="2"/>
</dbReference>
<dbReference type="Pfam" id="PF13279">
    <property type="entry name" value="4HBT_2"/>
    <property type="match status" value="1"/>
</dbReference>
<reference evidence="1 2" key="1">
    <citation type="submission" date="2022-10" db="EMBL/GenBank/DDBJ databases">
        <title>Pararhodobacter sp. nov., isolated from marine algae.</title>
        <authorList>
            <person name="Choi B.J."/>
            <person name="Kim J.M."/>
            <person name="Lee J.K."/>
            <person name="Choi D.G."/>
            <person name="Jeon C.O."/>
        </authorList>
    </citation>
    <scope>NUCLEOTIDE SEQUENCE [LARGE SCALE GENOMIC DNA]</scope>
    <source>
        <strain evidence="1 2">ZQ420</strain>
    </source>
</reference>
<gene>
    <name evidence="1" type="ORF">OKW52_00325</name>
</gene>
<comment type="caution">
    <text evidence="1">The sequence shown here is derived from an EMBL/GenBank/DDBJ whole genome shotgun (WGS) entry which is preliminary data.</text>
</comment>
<evidence type="ECO:0000313" key="2">
    <source>
        <dbReference type="Proteomes" id="UP001208938"/>
    </source>
</evidence>
<dbReference type="InterPro" id="IPR029069">
    <property type="entry name" value="HotDog_dom_sf"/>
</dbReference>
<name>A0ABT3GTA2_9RHOB</name>
<evidence type="ECO:0008006" key="3">
    <source>
        <dbReference type="Google" id="ProtNLM"/>
    </source>
</evidence>
<proteinExistence type="predicted"/>
<organism evidence="1 2">
    <name type="scientific">Pararhodobacter zhoushanensis</name>
    <dbReference type="NCBI Taxonomy" id="2479545"/>
    <lineage>
        <taxon>Bacteria</taxon>
        <taxon>Pseudomonadati</taxon>
        <taxon>Pseudomonadota</taxon>
        <taxon>Alphaproteobacteria</taxon>
        <taxon>Rhodobacterales</taxon>
        <taxon>Paracoccaceae</taxon>
        <taxon>Pararhodobacter</taxon>
    </lineage>
</organism>
<dbReference type="RefSeq" id="WP_264503935.1">
    <property type="nucleotide sequence ID" value="NZ_JAPDFL010000001.1"/>
</dbReference>
<protein>
    <recommendedName>
        <fullName evidence="3">Thioesterase</fullName>
    </recommendedName>
</protein>
<accession>A0ABT3GTA2</accession>
<dbReference type="Proteomes" id="UP001208938">
    <property type="component" value="Unassembled WGS sequence"/>
</dbReference>
<evidence type="ECO:0000313" key="1">
    <source>
        <dbReference type="EMBL" id="MCW1930757.1"/>
    </source>
</evidence>
<sequence length="309" mass="33674">MDDLTTEVWRGGVNTWECDEMGHMNTRFYVARAVEGLAALLAQLGLPGMTSPRAASTFSVEEMHIRFHREAHASASLRMTGGVLSQDATGLEALLILEDLNTLECKATFRTRLRHVVPGSQTPVAWPAEFAQRASARKVDLPDLAQPRSTGTGPVETTATLERAQGLKRMAMGVVGPDRADAFGLMGAWGFIGAVSDGIRSLTGPFRDIISQNADEVPQRVGGAVVEFRILHLDWPRLGDAYEVRGGLAGIEGQVQKLVFWMLDPITGRVYGTMHSIAVNFDLDKRKVIRVSDRARALLEPLTTPGLDL</sequence>
<dbReference type="SUPFAM" id="SSF54637">
    <property type="entry name" value="Thioesterase/thiol ester dehydrase-isomerase"/>
    <property type="match status" value="2"/>
</dbReference>